<name>A0A4Q4TFZ9_9PEZI</name>
<protein>
    <submittedName>
        <fullName evidence="1">Uncharacterized protein</fullName>
    </submittedName>
</protein>
<reference evidence="1 2" key="1">
    <citation type="submission" date="2018-06" db="EMBL/GenBank/DDBJ databases">
        <title>Complete Genomes of Monosporascus.</title>
        <authorList>
            <person name="Robinson A.J."/>
            <person name="Natvig D.O."/>
        </authorList>
    </citation>
    <scope>NUCLEOTIDE SEQUENCE [LARGE SCALE GENOMIC DNA]</scope>
    <source>
        <strain evidence="1 2">CBS 110550</strain>
    </source>
</reference>
<sequence>MTTLGLIDLVYPLPNADKTYIQATRTADFGDGSNSRTYHDDFIMAAVRYPGVLLGRWLIEHRTAVYKGTLGVSTI</sequence>
<gene>
    <name evidence="1" type="ORF">DL764_004071</name>
</gene>
<proteinExistence type="predicted"/>
<dbReference type="Proteomes" id="UP000293360">
    <property type="component" value="Unassembled WGS sequence"/>
</dbReference>
<comment type="caution">
    <text evidence="1">The sequence shown here is derived from an EMBL/GenBank/DDBJ whole genome shotgun (WGS) entry which is preliminary data.</text>
</comment>
<evidence type="ECO:0000313" key="1">
    <source>
        <dbReference type="EMBL" id="RYP05052.1"/>
    </source>
</evidence>
<evidence type="ECO:0000313" key="2">
    <source>
        <dbReference type="Proteomes" id="UP000293360"/>
    </source>
</evidence>
<keyword evidence="2" id="KW-1185">Reference proteome</keyword>
<accession>A0A4Q4TFZ9</accession>
<organism evidence="1 2">
    <name type="scientific">Monosporascus ibericus</name>
    <dbReference type="NCBI Taxonomy" id="155417"/>
    <lineage>
        <taxon>Eukaryota</taxon>
        <taxon>Fungi</taxon>
        <taxon>Dikarya</taxon>
        <taxon>Ascomycota</taxon>
        <taxon>Pezizomycotina</taxon>
        <taxon>Sordariomycetes</taxon>
        <taxon>Xylariomycetidae</taxon>
        <taxon>Xylariales</taxon>
        <taxon>Xylariales incertae sedis</taxon>
        <taxon>Monosporascus</taxon>
    </lineage>
</organism>
<dbReference type="AlphaFoldDB" id="A0A4Q4TFZ9"/>
<dbReference type="EMBL" id="QJNU01000184">
    <property type="protein sequence ID" value="RYP05052.1"/>
    <property type="molecule type" value="Genomic_DNA"/>
</dbReference>